<feature type="domain" description="Protein kinase" evidence="12">
    <location>
        <begin position="265"/>
        <end position="528"/>
    </location>
</feature>
<evidence type="ECO:0000256" key="1">
    <source>
        <dbReference type="ARBA" id="ARBA00022527"/>
    </source>
</evidence>
<proteinExistence type="inferred from homology"/>
<dbReference type="EMBL" id="VJMJ01000063">
    <property type="protein sequence ID" value="KAF0739669.1"/>
    <property type="molecule type" value="Genomic_DNA"/>
</dbReference>
<dbReference type="EC" id="2.7.11.1" evidence="10"/>
<keyword evidence="5 7" id="KW-0067">ATP-binding</keyword>
<evidence type="ECO:0000256" key="9">
    <source>
        <dbReference type="PROSITE-ProRule" id="PRU10141"/>
    </source>
</evidence>
<evidence type="ECO:0000256" key="7">
    <source>
        <dbReference type="PIRSR" id="PIRSR630616-2"/>
    </source>
</evidence>
<feature type="active site" description="Proton acceptor" evidence="6">
    <location>
        <position position="390"/>
    </location>
</feature>
<evidence type="ECO:0000313" key="13">
    <source>
        <dbReference type="EMBL" id="KAF0739669.1"/>
    </source>
</evidence>
<comment type="similarity">
    <text evidence="10">Belongs to the protein kinase superfamily. Ser/Thr protein kinase family. Aurora subfamily.</text>
</comment>
<name>A0A6G0XHP7_9STRA</name>
<dbReference type="VEuPathDB" id="FungiDB:AeMF1_001202"/>
<evidence type="ECO:0000256" key="3">
    <source>
        <dbReference type="ARBA" id="ARBA00022741"/>
    </source>
</evidence>
<feature type="compositionally biased region" description="Polar residues" evidence="11">
    <location>
        <begin position="69"/>
        <end position="82"/>
    </location>
</feature>
<comment type="caution">
    <text evidence="13">The sequence shown here is derived from an EMBL/GenBank/DDBJ whole genome shotgun (WGS) entry which is preliminary data.</text>
</comment>
<evidence type="ECO:0000256" key="10">
    <source>
        <dbReference type="RuleBase" id="RU367134"/>
    </source>
</evidence>
<evidence type="ECO:0000256" key="4">
    <source>
        <dbReference type="ARBA" id="ARBA00022777"/>
    </source>
</evidence>
<sequence>MMDMRARLDAWKEKKRKLEVETTSKIQEGGRRVKRAVMSALPTRTVQPRSISASIVHTSKLPQPKVVVSRSNSSQQASNPSLPSRVEVARRSKNGHLESPPVNPTPDKHLTHSSSSISSDIPNATDEHQASPHTSAQELKKTASMTNLGAPLRILNKKRMSNEVLLDKFDSPTQPPRRVSMGDPPSTAKKPKENRRASYEGTPSKRRSSLSSGPLRVLANQSESDSDDDIMPDQPTDRRSTSSLRTSIEPVERDKTAKWSRDDFKSIEKKLGFGKFGYVYLTKQKTVAEKEVALKVLTKNNMDEVRVRGLKMEVEIQSRLKHPHILRLYRYFHEEALAYLVLEYAPHGTLQKLLEEQSEGYFPEDKAAKFVAQVAKALQYLHARHVIHRDIKPENLLLGSEHDIKVADFGLAIHVPPPNRHRHHFCGTPEYMSPEVIREREYSCEVDLWSLGIVAYELLVGQTPFRGEDVLTNIETWYDEKLQNPSLLVPGLDKHSHISDEARELIQGLVAPSESRWSLEQALQHSWLASRL</sequence>
<feature type="compositionally biased region" description="Polar residues" evidence="11">
    <location>
        <begin position="44"/>
        <end position="61"/>
    </location>
</feature>
<dbReference type="GO" id="GO:0004674">
    <property type="term" value="F:protein serine/threonine kinase activity"/>
    <property type="evidence" value="ECO:0007669"/>
    <property type="project" value="UniProtKB-KW"/>
</dbReference>
<dbReference type="Gene3D" id="1.10.510.10">
    <property type="entry name" value="Transferase(Phosphotransferase) domain 1"/>
    <property type="match status" value="1"/>
</dbReference>
<organism evidence="13 14">
    <name type="scientific">Aphanomyces euteiches</name>
    <dbReference type="NCBI Taxonomy" id="100861"/>
    <lineage>
        <taxon>Eukaryota</taxon>
        <taxon>Sar</taxon>
        <taxon>Stramenopiles</taxon>
        <taxon>Oomycota</taxon>
        <taxon>Saprolegniomycetes</taxon>
        <taxon>Saprolegniales</taxon>
        <taxon>Verrucalvaceae</taxon>
        <taxon>Aphanomyces</taxon>
    </lineage>
</organism>
<dbReference type="SMART" id="SM00220">
    <property type="entry name" value="S_TKc"/>
    <property type="match status" value="1"/>
</dbReference>
<dbReference type="SUPFAM" id="SSF56112">
    <property type="entry name" value="Protein kinase-like (PK-like)"/>
    <property type="match status" value="1"/>
</dbReference>
<feature type="binding site" evidence="7 9">
    <location>
        <position position="295"/>
    </location>
    <ligand>
        <name>ATP</name>
        <dbReference type="ChEBI" id="CHEBI:30616"/>
    </ligand>
</feature>
<dbReference type="Proteomes" id="UP000481153">
    <property type="component" value="Unassembled WGS sequence"/>
</dbReference>
<dbReference type="InterPro" id="IPR030616">
    <property type="entry name" value="Aur-like"/>
</dbReference>
<keyword evidence="3 7" id="KW-0547">Nucleotide-binding</keyword>
<comment type="catalytic activity">
    <reaction evidence="10">
        <text>L-threonyl-[protein] + ATP = O-phospho-L-threonyl-[protein] + ADP + H(+)</text>
        <dbReference type="Rhea" id="RHEA:46608"/>
        <dbReference type="Rhea" id="RHEA-COMP:11060"/>
        <dbReference type="Rhea" id="RHEA-COMP:11605"/>
        <dbReference type="ChEBI" id="CHEBI:15378"/>
        <dbReference type="ChEBI" id="CHEBI:30013"/>
        <dbReference type="ChEBI" id="CHEBI:30616"/>
        <dbReference type="ChEBI" id="CHEBI:61977"/>
        <dbReference type="ChEBI" id="CHEBI:456216"/>
        <dbReference type="EC" id="2.7.11.1"/>
    </reaction>
</comment>
<reference evidence="13 14" key="1">
    <citation type="submission" date="2019-07" db="EMBL/GenBank/DDBJ databases">
        <title>Genomics analysis of Aphanomyces spp. identifies a new class of oomycete effector associated with host adaptation.</title>
        <authorList>
            <person name="Gaulin E."/>
        </authorList>
    </citation>
    <scope>NUCLEOTIDE SEQUENCE [LARGE SCALE GENOMIC DNA]</scope>
    <source>
        <strain evidence="13 14">ATCC 201684</strain>
    </source>
</reference>
<dbReference type="FunFam" id="3.30.200.20:FF:000042">
    <property type="entry name" value="Aurora kinase A"/>
    <property type="match status" value="1"/>
</dbReference>
<keyword evidence="4 10" id="KW-0418">Kinase</keyword>
<dbReference type="InterPro" id="IPR008271">
    <property type="entry name" value="Ser/Thr_kinase_AS"/>
</dbReference>
<dbReference type="InterPro" id="IPR000719">
    <property type="entry name" value="Prot_kinase_dom"/>
</dbReference>
<feature type="region of interest" description="Disordered" evidence="11">
    <location>
        <begin position="44"/>
        <end position="145"/>
    </location>
</feature>
<feature type="binding site" evidence="7">
    <location>
        <begin position="343"/>
        <end position="345"/>
    </location>
    <ligand>
        <name>ATP</name>
        <dbReference type="ChEBI" id="CHEBI:30616"/>
    </ligand>
</feature>
<feature type="compositionally biased region" description="Polar residues" evidence="11">
    <location>
        <begin position="131"/>
        <end position="145"/>
    </location>
</feature>
<dbReference type="GO" id="GO:0005524">
    <property type="term" value="F:ATP binding"/>
    <property type="evidence" value="ECO:0007669"/>
    <property type="project" value="UniProtKB-UniRule"/>
</dbReference>
<dbReference type="InterPro" id="IPR017441">
    <property type="entry name" value="Protein_kinase_ATP_BS"/>
</dbReference>
<evidence type="ECO:0000256" key="8">
    <source>
        <dbReference type="PIRSR" id="PIRSR630616-3"/>
    </source>
</evidence>
<evidence type="ECO:0000313" key="14">
    <source>
        <dbReference type="Proteomes" id="UP000481153"/>
    </source>
</evidence>
<dbReference type="PANTHER" id="PTHR24350">
    <property type="entry name" value="SERINE/THREONINE-PROTEIN KINASE IAL-RELATED"/>
    <property type="match status" value="1"/>
</dbReference>
<evidence type="ECO:0000256" key="6">
    <source>
        <dbReference type="PIRSR" id="PIRSR630616-1"/>
    </source>
</evidence>
<feature type="cross-link" description="Glycyl lysine isopeptide (Lys-Gly) (interchain with G-Cter in SUMO2)" evidence="8">
    <location>
        <position position="392"/>
    </location>
</feature>
<dbReference type="AlphaFoldDB" id="A0A6G0XHP7"/>
<comment type="catalytic activity">
    <reaction evidence="10">
        <text>L-seryl-[protein] + ATP = O-phospho-L-seryl-[protein] + ADP + H(+)</text>
        <dbReference type="Rhea" id="RHEA:17989"/>
        <dbReference type="Rhea" id="RHEA-COMP:9863"/>
        <dbReference type="Rhea" id="RHEA-COMP:11604"/>
        <dbReference type="ChEBI" id="CHEBI:15378"/>
        <dbReference type="ChEBI" id="CHEBI:29999"/>
        <dbReference type="ChEBI" id="CHEBI:30616"/>
        <dbReference type="ChEBI" id="CHEBI:83421"/>
        <dbReference type="ChEBI" id="CHEBI:456216"/>
        <dbReference type="EC" id="2.7.11.1"/>
    </reaction>
</comment>
<protein>
    <recommendedName>
        <fullName evidence="10">Aurora kinase</fullName>
        <ecNumber evidence="10">2.7.11.1</ecNumber>
    </recommendedName>
</protein>
<evidence type="ECO:0000256" key="2">
    <source>
        <dbReference type="ARBA" id="ARBA00022679"/>
    </source>
</evidence>
<evidence type="ECO:0000256" key="11">
    <source>
        <dbReference type="SAM" id="MobiDB-lite"/>
    </source>
</evidence>
<dbReference type="PROSITE" id="PS50011">
    <property type="entry name" value="PROTEIN_KINASE_DOM"/>
    <property type="match status" value="1"/>
</dbReference>
<feature type="binding site" evidence="7">
    <location>
        <position position="275"/>
    </location>
    <ligand>
        <name>ATP</name>
        <dbReference type="ChEBI" id="CHEBI:30616"/>
    </ligand>
</feature>
<feature type="region of interest" description="Disordered" evidence="11">
    <location>
        <begin position="167"/>
        <end position="252"/>
    </location>
</feature>
<dbReference type="Pfam" id="PF00069">
    <property type="entry name" value="Pkinase"/>
    <property type="match status" value="1"/>
</dbReference>
<evidence type="ECO:0000259" key="12">
    <source>
        <dbReference type="PROSITE" id="PS50011"/>
    </source>
</evidence>
<keyword evidence="2 10" id="KW-0808">Transferase</keyword>
<dbReference type="FunFam" id="1.10.510.10:FF:000571">
    <property type="entry name" value="Maternal embryonic leucine zipper kinase"/>
    <property type="match status" value="1"/>
</dbReference>
<dbReference type="PROSITE" id="PS00108">
    <property type="entry name" value="PROTEIN_KINASE_ST"/>
    <property type="match status" value="1"/>
</dbReference>
<feature type="binding site" evidence="7">
    <location>
        <position position="408"/>
    </location>
    <ligand>
        <name>ATP</name>
        <dbReference type="ChEBI" id="CHEBI:30616"/>
    </ligand>
</feature>
<feature type="binding site" evidence="7">
    <location>
        <begin position="394"/>
        <end position="395"/>
    </location>
    <ligand>
        <name>ATP</name>
        <dbReference type="ChEBI" id="CHEBI:30616"/>
    </ligand>
</feature>
<evidence type="ECO:0000256" key="5">
    <source>
        <dbReference type="ARBA" id="ARBA00022840"/>
    </source>
</evidence>
<keyword evidence="14" id="KW-1185">Reference proteome</keyword>
<accession>A0A6G0XHP7</accession>
<keyword evidence="1 10" id="KW-0723">Serine/threonine-protein kinase</keyword>
<dbReference type="InterPro" id="IPR011009">
    <property type="entry name" value="Kinase-like_dom_sf"/>
</dbReference>
<gene>
    <name evidence="13" type="ORF">Ae201684_004839</name>
</gene>
<dbReference type="CDD" id="cd14007">
    <property type="entry name" value="STKc_Aurora"/>
    <property type="match status" value="1"/>
</dbReference>
<dbReference type="PROSITE" id="PS00107">
    <property type="entry name" value="PROTEIN_KINASE_ATP"/>
    <property type="match status" value="1"/>
</dbReference>